<evidence type="ECO:0000256" key="1">
    <source>
        <dbReference type="ARBA" id="ARBA00004141"/>
    </source>
</evidence>
<evidence type="ECO:0000256" key="7">
    <source>
        <dbReference type="ARBA" id="ARBA00038298"/>
    </source>
</evidence>
<feature type="compositionally biased region" description="Pro residues" evidence="9">
    <location>
        <begin position="35"/>
        <end position="47"/>
    </location>
</feature>
<feature type="compositionally biased region" description="Low complexity" evidence="9">
    <location>
        <begin position="529"/>
        <end position="544"/>
    </location>
</feature>
<evidence type="ECO:0000256" key="9">
    <source>
        <dbReference type="SAM" id="MobiDB-lite"/>
    </source>
</evidence>
<keyword evidence="3 8" id="KW-0812">Transmembrane</keyword>
<feature type="compositionally biased region" description="Basic and acidic residues" evidence="9">
    <location>
        <begin position="289"/>
        <end position="320"/>
    </location>
</feature>
<feature type="compositionally biased region" description="Acidic residues" evidence="9">
    <location>
        <begin position="577"/>
        <end position="593"/>
    </location>
</feature>
<dbReference type="AlphaFoldDB" id="A0A2C6KU23"/>
<feature type="transmembrane region" description="Helical" evidence="8">
    <location>
        <begin position="118"/>
        <end position="137"/>
    </location>
</feature>
<accession>A0A2C6KU23</accession>
<gene>
    <name evidence="11" type="ORF">CSUI_002415</name>
</gene>
<dbReference type="GO" id="GO:0005794">
    <property type="term" value="C:Golgi apparatus"/>
    <property type="evidence" value="ECO:0007669"/>
    <property type="project" value="TreeGrafter"/>
</dbReference>
<dbReference type="InterPro" id="IPR001594">
    <property type="entry name" value="Palmitoyltrfase_DHHC"/>
</dbReference>
<organism evidence="11 12">
    <name type="scientific">Cystoisospora suis</name>
    <dbReference type="NCBI Taxonomy" id="483139"/>
    <lineage>
        <taxon>Eukaryota</taxon>
        <taxon>Sar</taxon>
        <taxon>Alveolata</taxon>
        <taxon>Apicomplexa</taxon>
        <taxon>Conoidasida</taxon>
        <taxon>Coccidia</taxon>
        <taxon>Eucoccidiorida</taxon>
        <taxon>Eimeriorina</taxon>
        <taxon>Sarcocystidae</taxon>
        <taxon>Cystoisospora</taxon>
    </lineage>
</organism>
<feature type="compositionally biased region" description="Low complexity" evidence="9">
    <location>
        <begin position="387"/>
        <end position="396"/>
    </location>
</feature>
<keyword evidence="6 8" id="KW-0012">Acyltransferase</keyword>
<feature type="region of interest" description="Disordered" evidence="9">
    <location>
        <begin position="1"/>
        <end position="48"/>
    </location>
</feature>
<keyword evidence="12" id="KW-1185">Reference proteome</keyword>
<dbReference type="PROSITE" id="PS50216">
    <property type="entry name" value="DHHC"/>
    <property type="match status" value="1"/>
</dbReference>
<evidence type="ECO:0000256" key="2">
    <source>
        <dbReference type="ARBA" id="ARBA00022679"/>
    </source>
</evidence>
<dbReference type="Proteomes" id="UP000221165">
    <property type="component" value="Unassembled WGS sequence"/>
</dbReference>
<feature type="transmembrane region" description="Helical" evidence="8">
    <location>
        <begin position="836"/>
        <end position="857"/>
    </location>
</feature>
<feature type="compositionally biased region" description="Low complexity" evidence="9">
    <location>
        <begin position="354"/>
        <end position="363"/>
    </location>
</feature>
<sequence>MASFTPHHFRSLSSSPSSLPTSSPPNVYKASSQNPSPPPPYPYPPPRFSSSFPSSHVVALKKRKKKRKKEARAIPNGYALCDISPGVLWNVPRIGELRILYKSRGGDLFLVIGPHWRFSIAMLLLMSGICFAFLFVVGNQLSENCPPAFYGGLFLCFSSFISFFCTVFKEPGLPRLSPSPSSLLSLPTILEREEEKEEEAGTEEEEEDDEKERFSLSSDGSAHPEECRVSPSSKEEKENGGGGRRRRERKETREARIDVEGREEERRERSGEMIRDRNEREVELMTVRHLYEEGREKKEEEEKKLAHEGDRETHEEEKVFSHLPDLSSPSSCIGLKREEDVSSEICGTSISLSSSSLSFSSSLQPPSETVSTALQEREREGKASRTSPLPSSLSSSSPPPPPSCHTKLSDSFSHLPTAHKTEEEETELSSSTSLCCSSSSSSPPIRMTEREADRSLSSLVPQDSSPSLPGSSFSPSSASFSGRCPHPADLPQEEEQEKSEEKVFHEEPSPQAVQPSTKSRRIFFHARSLSKATSSYSSDSSLSSEGDVDRLHSSRRERERRVSLANTPSSSSSSSWIEEEEDEDECEEDEEDERSSMFDASTAVSLPVREATVVGRSSSSSFRVLGDSSASLQEVYVEEEEEEEETRRYYSSREYRRKVALREKRRIFAGEKRSRFSYSSRLLKKKPSYTILDKADDLYTSTSSFGDEEEEEKGDSLSPDDALPPSCDLHVSHVNRLRKLSSSLSSTSFQRGKRPYSDERGRRMRRGEEQEEEEGHLSSYASSLRSSSSSRFCRYCKIIPPRGSYHCEDCRVCIEGYDHHCPWTSKCIGKGNAKEFYAWLIFSLLTIFHYGLSAAFLGRKNLDESDENDVFKATRERDGGGFLRPTAQDLWTKNE</sequence>
<feature type="compositionally biased region" description="Basic and acidic residues" evidence="9">
    <location>
        <begin position="249"/>
        <end position="283"/>
    </location>
</feature>
<feature type="compositionally biased region" description="Acidic residues" evidence="9">
    <location>
        <begin position="192"/>
        <end position="210"/>
    </location>
</feature>
<keyword evidence="2 8" id="KW-0808">Transferase</keyword>
<comment type="similarity">
    <text evidence="7">Belongs to the DHHC palmitoyltransferase family. PFA5 subfamily.</text>
</comment>
<evidence type="ECO:0000256" key="8">
    <source>
        <dbReference type="RuleBase" id="RU079119"/>
    </source>
</evidence>
<evidence type="ECO:0000256" key="3">
    <source>
        <dbReference type="ARBA" id="ARBA00022692"/>
    </source>
</evidence>
<dbReference type="GO" id="GO:0019706">
    <property type="term" value="F:protein-cysteine S-palmitoyltransferase activity"/>
    <property type="evidence" value="ECO:0007669"/>
    <property type="project" value="UniProtKB-EC"/>
</dbReference>
<comment type="caution">
    <text evidence="11">The sequence shown here is derived from an EMBL/GenBank/DDBJ whole genome shotgun (WGS) entry which is preliminary data.</text>
</comment>
<feature type="region of interest" description="Disordered" evidence="9">
    <location>
        <begin position="354"/>
        <end position="602"/>
    </location>
</feature>
<feature type="region of interest" description="Disordered" evidence="9">
    <location>
        <begin position="187"/>
        <end position="334"/>
    </location>
</feature>
<dbReference type="Pfam" id="PF01529">
    <property type="entry name" value="DHHC"/>
    <property type="match status" value="1"/>
</dbReference>
<dbReference type="GO" id="GO:0005783">
    <property type="term" value="C:endoplasmic reticulum"/>
    <property type="evidence" value="ECO:0007669"/>
    <property type="project" value="TreeGrafter"/>
</dbReference>
<comment type="domain">
    <text evidence="8">The DHHC domain is required for palmitoyltransferase activity.</text>
</comment>
<comment type="catalytic activity">
    <reaction evidence="8">
        <text>L-cysteinyl-[protein] + hexadecanoyl-CoA = S-hexadecanoyl-L-cysteinyl-[protein] + CoA</text>
        <dbReference type="Rhea" id="RHEA:36683"/>
        <dbReference type="Rhea" id="RHEA-COMP:10131"/>
        <dbReference type="Rhea" id="RHEA-COMP:11032"/>
        <dbReference type="ChEBI" id="CHEBI:29950"/>
        <dbReference type="ChEBI" id="CHEBI:57287"/>
        <dbReference type="ChEBI" id="CHEBI:57379"/>
        <dbReference type="ChEBI" id="CHEBI:74151"/>
        <dbReference type="EC" id="2.3.1.225"/>
    </reaction>
</comment>
<dbReference type="VEuPathDB" id="ToxoDB:CSUI_002415"/>
<feature type="region of interest" description="Disordered" evidence="9">
    <location>
        <begin position="743"/>
        <end position="782"/>
    </location>
</feature>
<protein>
    <recommendedName>
        <fullName evidence="8">Palmitoyltransferase</fullName>
        <ecNumber evidence="8">2.3.1.225</ecNumber>
    </recommendedName>
</protein>
<feature type="domain" description="Palmitoyltransferase DHHC" evidence="10">
    <location>
        <begin position="788"/>
        <end position="868"/>
    </location>
</feature>
<dbReference type="PANTHER" id="PTHR22883">
    <property type="entry name" value="ZINC FINGER DHHC DOMAIN CONTAINING PROTEIN"/>
    <property type="match status" value="1"/>
</dbReference>
<name>A0A2C6KU23_9APIC</name>
<feature type="compositionally biased region" description="Basic and acidic residues" evidence="9">
    <location>
        <begin position="499"/>
        <end position="508"/>
    </location>
</feature>
<feature type="compositionally biased region" description="Low complexity" evidence="9">
    <location>
        <begin position="11"/>
        <end position="25"/>
    </location>
</feature>
<proteinExistence type="inferred from homology"/>
<feature type="compositionally biased region" description="Polar residues" evidence="9">
    <location>
        <begin position="364"/>
        <end position="374"/>
    </location>
</feature>
<feature type="compositionally biased region" description="Low complexity" evidence="9">
    <location>
        <begin position="464"/>
        <end position="482"/>
    </location>
</feature>
<feature type="transmembrane region" description="Helical" evidence="8">
    <location>
        <begin position="149"/>
        <end position="168"/>
    </location>
</feature>
<dbReference type="OrthoDB" id="4096362at2759"/>
<evidence type="ECO:0000259" key="10">
    <source>
        <dbReference type="Pfam" id="PF01529"/>
    </source>
</evidence>
<keyword evidence="4 8" id="KW-1133">Transmembrane helix</keyword>
<dbReference type="GeneID" id="94425828"/>
<evidence type="ECO:0000313" key="11">
    <source>
        <dbReference type="EMBL" id="PHJ23740.1"/>
    </source>
</evidence>
<keyword evidence="5 8" id="KW-0472">Membrane</keyword>
<reference evidence="11 12" key="1">
    <citation type="journal article" date="2017" name="Int. J. Parasitol.">
        <title>The genome of the protozoan parasite Cystoisospora suis and a reverse vaccinology approach to identify vaccine candidates.</title>
        <authorList>
            <person name="Palmieri N."/>
            <person name="Shrestha A."/>
            <person name="Ruttkowski B."/>
            <person name="Beck T."/>
            <person name="Vogl C."/>
            <person name="Tomley F."/>
            <person name="Blake D.P."/>
            <person name="Joachim A."/>
        </authorList>
    </citation>
    <scope>NUCLEOTIDE SEQUENCE [LARGE SCALE GENOMIC DNA]</scope>
    <source>
        <strain evidence="11 12">Wien I</strain>
    </source>
</reference>
<evidence type="ECO:0000256" key="6">
    <source>
        <dbReference type="ARBA" id="ARBA00023315"/>
    </source>
</evidence>
<feature type="compositionally biased region" description="Low complexity" evidence="9">
    <location>
        <begin position="428"/>
        <end position="442"/>
    </location>
</feature>
<feature type="compositionally biased region" description="Basic and acidic residues" evidence="9">
    <location>
        <begin position="547"/>
        <end position="562"/>
    </location>
</feature>
<comment type="subcellular location">
    <subcellularLocation>
        <location evidence="1">Membrane</location>
        <topology evidence="1">Multi-pass membrane protein</topology>
    </subcellularLocation>
</comment>
<feature type="compositionally biased region" description="Basic and acidic residues" evidence="9">
    <location>
        <begin position="222"/>
        <end position="239"/>
    </location>
</feature>
<feature type="region of interest" description="Disordered" evidence="9">
    <location>
        <begin position="702"/>
        <end position="725"/>
    </location>
</feature>
<dbReference type="GO" id="GO:0006612">
    <property type="term" value="P:protein targeting to membrane"/>
    <property type="evidence" value="ECO:0007669"/>
    <property type="project" value="TreeGrafter"/>
</dbReference>
<evidence type="ECO:0000313" key="12">
    <source>
        <dbReference type="Proteomes" id="UP000221165"/>
    </source>
</evidence>
<evidence type="ECO:0000256" key="5">
    <source>
        <dbReference type="ARBA" id="ARBA00023136"/>
    </source>
</evidence>
<dbReference type="EC" id="2.3.1.225" evidence="8"/>
<dbReference type="InterPro" id="IPR039859">
    <property type="entry name" value="PFA4/ZDH16/20/ERF2-like"/>
</dbReference>
<dbReference type="EMBL" id="MIGC01001020">
    <property type="protein sequence ID" value="PHJ23740.1"/>
    <property type="molecule type" value="Genomic_DNA"/>
</dbReference>
<dbReference type="PANTHER" id="PTHR22883:SF23">
    <property type="entry name" value="PALMITOYLTRANSFERASE ZDHHC6"/>
    <property type="match status" value="1"/>
</dbReference>
<dbReference type="RefSeq" id="XP_067925415.1">
    <property type="nucleotide sequence ID" value="XM_068062617.1"/>
</dbReference>
<evidence type="ECO:0000256" key="4">
    <source>
        <dbReference type="ARBA" id="ARBA00022989"/>
    </source>
</evidence>
<dbReference type="GO" id="GO:0016020">
    <property type="term" value="C:membrane"/>
    <property type="evidence" value="ECO:0007669"/>
    <property type="project" value="UniProtKB-SubCell"/>
</dbReference>